<dbReference type="Gene3D" id="2.160.10.10">
    <property type="entry name" value="Hexapeptide repeat proteins"/>
    <property type="match status" value="1"/>
</dbReference>
<dbReference type="InterPro" id="IPR001451">
    <property type="entry name" value="Hexapep"/>
</dbReference>
<keyword evidence="2" id="KW-0677">Repeat</keyword>
<keyword evidence="5" id="KW-1185">Reference proteome</keyword>
<dbReference type="GO" id="GO:0016746">
    <property type="term" value="F:acyltransferase activity"/>
    <property type="evidence" value="ECO:0007669"/>
    <property type="project" value="UniProtKB-KW"/>
</dbReference>
<reference evidence="4 5" key="1">
    <citation type="submission" date="2016-08" db="EMBL/GenBank/DDBJ databases">
        <authorList>
            <person name="Seilhamer J.J."/>
        </authorList>
    </citation>
    <scope>NUCLEOTIDE SEQUENCE [LARGE SCALE GENOMIC DNA]</scope>
    <source>
        <strain evidence="4 5">DX4</strain>
    </source>
</reference>
<dbReference type="KEGG" id="psty:BFS30_06880"/>
<keyword evidence="3" id="KW-0012">Acyltransferase</keyword>
<proteinExistence type="predicted"/>
<dbReference type="PANTHER" id="PTHR23416">
    <property type="entry name" value="SIALIC ACID SYNTHASE-RELATED"/>
    <property type="match status" value="1"/>
</dbReference>
<dbReference type="InterPro" id="IPR011004">
    <property type="entry name" value="Trimer_LpxA-like_sf"/>
</dbReference>
<evidence type="ECO:0000313" key="5">
    <source>
        <dbReference type="Proteomes" id="UP000094313"/>
    </source>
</evidence>
<dbReference type="CDD" id="cd04647">
    <property type="entry name" value="LbH_MAT_like"/>
    <property type="match status" value="1"/>
</dbReference>
<evidence type="ECO:0000256" key="2">
    <source>
        <dbReference type="ARBA" id="ARBA00022737"/>
    </source>
</evidence>
<organism evidence="4 5">
    <name type="scientific">Pedobacter steynii</name>
    <dbReference type="NCBI Taxonomy" id="430522"/>
    <lineage>
        <taxon>Bacteria</taxon>
        <taxon>Pseudomonadati</taxon>
        <taxon>Bacteroidota</taxon>
        <taxon>Sphingobacteriia</taxon>
        <taxon>Sphingobacteriales</taxon>
        <taxon>Sphingobacteriaceae</taxon>
        <taxon>Pedobacter</taxon>
    </lineage>
</organism>
<dbReference type="Pfam" id="PF00132">
    <property type="entry name" value="Hexapep"/>
    <property type="match status" value="1"/>
</dbReference>
<name>A0A1D7QE27_9SPHI</name>
<accession>A0A1D7QE27</accession>
<dbReference type="RefSeq" id="WP_069378610.1">
    <property type="nucleotide sequence ID" value="NZ_CP017141.1"/>
</dbReference>
<evidence type="ECO:0000256" key="1">
    <source>
        <dbReference type="ARBA" id="ARBA00022679"/>
    </source>
</evidence>
<evidence type="ECO:0000256" key="3">
    <source>
        <dbReference type="ARBA" id="ARBA00023315"/>
    </source>
</evidence>
<evidence type="ECO:0000313" key="4">
    <source>
        <dbReference type="EMBL" id="AOM76917.1"/>
    </source>
</evidence>
<dbReference type="InterPro" id="IPR051159">
    <property type="entry name" value="Hexapeptide_acetyltransf"/>
</dbReference>
<dbReference type="Proteomes" id="UP000094313">
    <property type="component" value="Chromosome"/>
</dbReference>
<dbReference type="EMBL" id="CP017141">
    <property type="protein sequence ID" value="AOM76917.1"/>
    <property type="molecule type" value="Genomic_DNA"/>
</dbReference>
<protein>
    <submittedName>
        <fullName evidence="4">Acetyltransferase</fullName>
    </submittedName>
</protein>
<keyword evidence="1 4" id="KW-0808">Transferase</keyword>
<dbReference type="InterPro" id="IPR018357">
    <property type="entry name" value="Hexapep_transf_CS"/>
</dbReference>
<dbReference type="PROSITE" id="PS00101">
    <property type="entry name" value="HEXAPEP_TRANSFERASES"/>
    <property type="match status" value="1"/>
</dbReference>
<sequence length="185" mass="20130">MGLFKQIKFWNNADRIGPDMLSTYWKLFFKKSMLKLCKRKFQYFADTAEVRPGSYIVGCSKISMGDRVVIRPGCMIHGASSNLNLSIEIQSGAMLGSGCHIYVSNHTFSNPDIPIIDQGHDDSLPVIIKKGAWLGANVVVLPGVTIGENSVIAAGAVVTKSIPDRVVAAGVPAKVIKKIENLRQL</sequence>
<gene>
    <name evidence="4" type="ORF">BFS30_06880</name>
</gene>
<dbReference type="AlphaFoldDB" id="A0A1D7QE27"/>
<dbReference type="SUPFAM" id="SSF51161">
    <property type="entry name" value="Trimeric LpxA-like enzymes"/>
    <property type="match status" value="1"/>
</dbReference>